<evidence type="ECO:0000256" key="1">
    <source>
        <dbReference type="ARBA" id="ARBA00023015"/>
    </source>
</evidence>
<evidence type="ECO:0000256" key="2">
    <source>
        <dbReference type="ARBA" id="ARBA00023163"/>
    </source>
</evidence>
<dbReference type="PANTHER" id="PTHR33164">
    <property type="entry name" value="TRANSCRIPTIONAL REGULATOR, MARR FAMILY"/>
    <property type="match status" value="1"/>
</dbReference>
<name>A0A7W7Z9Q3_9BACT</name>
<protein>
    <submittedName>
        <fullName evidence="4">MarR family 2-MHQ and catechol resistance regulon transcriptional repressor</fullName>
    </submittedName>
</protein>
<dbReference type="InterPro" id="IPR036388">
    <property type="entry name" value="WH-like_DNA-bd_sf"/>
</dbReference>
<dbReference type="Proteomes" id="UP000540989">
    <property type="component" value="Unassembled WGS sequence"/>
</dbReference>
<evidence type="ECO:0000259" key="3">
    <source>
        <dbReference type="PROSITE" id="PS50995"/>
    </source>
</evidence>
<dbReference type="AlphaFoldDB" id="A0A7W7Z9Q3"/>
<dbReference type="GO" id="GO:0006950">
    <property type="term" value="P:response to stress"/>
    <property type="evidence" value="ECO:0007669"/>
    <property type="project" value="TreeGrafter"/>
</dbReference>
<accession>A0A7W7Z9Q3</accession>
<proteinExistence type="predicted"/>
<sequence>MRSEETQAETTGGEKITAAKLWLVLARASASVGTFIERSMGLKGFCLTDFMILEALLHKGPMTISAIGEKVLLASASMTSAIDRLEERKLVHRSLSAEDRRVRLVDLTCDGRRFIEDLFAQHVDDLENISTGISQEERKVLYVALKKIGFAAQAATPPLPGHGGKVT</sequence>
<dbReference type="Pfam" id="PF01047">
    <property type="entry name" value="MarR"/>
    <property type="match status" value="1"/>
</dbReference>
<dbReference type="InterPro" id="IPR039422">
    <property type="entry name" value="MarR/SlyA-like"/>
</dbReference>
<dbReference type="SUPFAM" id="SSF46785">
    <property type="entry name" value="Winged helix' DNA-binding domain"/>
    <property type="match status" value="1"/>
</dbReference>
<reference evidence="4 5" key="1">
    <citation type="submission" date="2020-08" db="EMBL/GenBank/DDBJ databases">
        <title>Genomic Encyclopedia of Type Strains, Phase IV (KMG-V): Genome sequencing to study the core and pangenomes of soil and plant-associated prokaryotes.</title>
        <authorList>
            <person name="Whitman W."/>
        </authorList>
    </citation>
    <scope>NUCLEOTIDE SEQUENCE [LARGE SCALE GENOMIC DNA]</scope>
    <source>
        <strain evidence="4 5">M8UP14</strain>
    </source>
</reference>
<gene>
    <name evidence="4" type="ORF">HDF16_000544</name>
</gene>
<keyword evidence="2" id="KW-0804">Transcription</keyword>
<organism evidence="4 5">
    <name type="scientific">Granulicella aggregans</name>
    <dbReference type="NCBI Taxonomy" id="474949"/>
    <lineage>
        <taxon>Bacteria</taxon>
        <taxon>Pseudomonadati</taxon>
        <taxon>Acidobacteriota</taxon>
        <taxon>Terriglobia</taxon>
        <taxon>Terriglobales</taxon>
        <taxon>Acidobacteriaceae</taxon>
        <taxon>Granulicella</taxon>
    </lineage>
</organism>
<dbReference type="PRINTS" id="PR00598">
    <property type="entry name" value="HTHMARR"/>
</dbReference>
<dbReference type="PROSITE" id="PS50995">
    <property type="entry name" value="HTH_MARR_2"/>
    <property type="match status" value="1"/>
</dbReference>
<dbReference type="GO" id="GO:0003700">
    <property type="term" value="F:DNA-binding transcription factor activity"/>
    <property type="evidence" value="ECO:0007669"/>
    <property type="project" value="InterPro"/>
</dbReference>
<dbReference type="InterPro" id="IPR036390">
    <property type="entry name" value="WH_DNA-bd_sf"/>
</dbReference>
<feature type="domain" description="HTH marR-type" evidence="3">
    <location>
        <begin position="18"/>
        <end position="150"/>
    </location>
</feature>
<dbReference type="InterPro" id="IPR000835">
    <property type="entry name" value="HTH_MarR-typ"/>
</dbReference>
<keyword evidence="1" id="KW-0805">Transcription regulation</keyword>
<dbReference type="Gene3D" id="1.10.10.10">
    <property type="entry name" value="Winged helix-like DNA-binding domain superfamily/Winged helix DNA-binding domain"/>
    <property type="match status" value="1"/>
</dbReference>
<dbReference type="PANTHER" id="PTHR33164:SF56">
    <property type="entry name" value="HTH-TYPE TRANSCRIPTIONAL REGULATOR MHQR"/>
    <property type="match status" value="1"/>
</dbReference>
<dbReference type="SMART" id="SM00347">
    <property type="entry name" value="HTH_MARR"/>
    <property type="match status" value="1"/>
</dbReference>
<comment type="caution">
    <text evidence="4">The sequence shown here is derived from an EMBL/GenBank/DDBJ whole genome shotgun (WGS) entry which is preliminary data.</text>
</comment>
<keyword evidence="5" id="KW-1185">Reference proteome</keyword>
<dbReference type="EMBL" id="JACHIP010000001">
    <property type="protein sequence ID" value="MBB5055875.1"/>
    <property type="molecule type" value="Genomic_DNA"/>
</dbReference>
<evidence type="ECO:0000313" key="4">
    <source>
        <dbReference type="EMBL" id="MBB5055875.1"/>
    </source>
</evidence>
<evidence type="ECO:0000313" key="5">
    <source>
        <dbReference type="Proteomes" id="UP000540989"/>
    </source>
</evidence>
<dbReference type="RefSeq" id="WP_184213610.1">
    <property type="nucleotide sequence ID" value="NZ_JACHIP010000001.1"/>
</dbReference>